<evidence type="ECO:0000259" key="6">
    <source>
        <dbReference type="Pfam" id="PF14691"/>
    </source>
</evidence>
<dbReference type="InterPro" id="IPR009051">
    <property type="entry name" value="Helical_ferredxn"/>
</dbReference>
<keyword evidence="3" id="KW-0314">Glutamate biosynthesis</keyword>
<dbReference type="AlphaFoldDB" id="A0A1T4WUU9"/>
<protein>
    <submittedName>
        <fullName evidence="7">Glutamate synthase (NADPH/NADH) small chain</fullName>
    </submittedName>
</protein>
<keyword evidence="1" id="KW-0028">Amino-acid biosynthesis</keyword>
<keyword evidence="2" id="KW-0560">Oxidoreductase</keyword>
<dbReference type="InterPro" id="IPR023753">
    <property type="entry name" value="FAD/NAD-binding_dom"/>
</dbReference>
<dbReference type="FunFam" id="3.50.50.60:FF:000160">
    <property type="entry name" value="Glutamate synthase (NADPH)"/>
    <property type="match status" value="1"/>
</dbReference>
<dbReference type="PRINTS" id="PR00419">
    <property type="entry name" value="ADXRDTASE"/>
</dbReference>
<dbReference type="RefSeq" id="WP_078922598.1">
    <property type="nucleotide sequence ID" value="NZ_FUYB01000009.1"/>
</dbReference>
<evidence type="ECO:0000313" key="8">
    <source>
        <dbReference type="Proteomes" id="UP000190460"/>
    </source>
</evidence>
<dbReference type="InterPro" id="IPR051394">
    <property type="entry name" value="Glutamate_Synthase"/>
</dbReference>
<feature type="domain" description="Dihydroprymidine dehydrogenase" evidence="6">
    <location>
        <begin position="24"/>
        <end position="141"/>
    </location>
</feature>
<dbReference type="Gene3D" id="1.10.1060.10">
    <property type="entry name" value="Alpha-helical ferredoxin"/>
    <property type="match status" value="1"/>
</dbReference>
<feature type="domain" description="FAD/NAD(P)-binding" evidence="5">
    <location>
        <begin position="404"/>
        <end position="478"/>
    </location>
</feature>
<dbReference type="GO" id="GO:0051536">
    <property type="term" value="F:iron-sulfur cluster binding"/>
    <property type="evidence" value="ECO:0007669"/>
    <property type="project" value="InterPro"/>
</dbReference>
<dbReference type="Pfam" id="PF07992">
    <property type="entry name" value="Pyr_redox_2"/>
    <property type="match status" value="2"/>
</dbReference>
<dbReference type="GO" id="GO:0016639">
    <property type="term" value="F:oxidoreductase activity, acting on the CH-NH2 group of donors, NAD or NADP as acceptor"/>
    <property type="evidence" value="ECO:0007669"/>
    <property type="project" value="InterPro"/>
</dbReference>
<sequence>MGKPTGFIEYERELPADRSPLERIKDWGEFHLHFHSEAESQRQGARCMECGIPFCQTGKILPGGASGCPVNNLIPEWNDMIYRGLWREAYERLRMTNNFPEFTGRVCPAPCEGACTLGLNENPVTIKLNEVSIIDKAFAEGWVQVEPPTERTGKKVAVVGSGPAGLACADQLNKVGHEVTVYERADRIGGLLMYGIPNMKLDKTEVVQRRVDLMAAEGIQFVTGVQIGKDISAAELRKNFDAVVLCAGATQARDLPVPGRELKGVHFAMEFLTANTKSLLDSKHADGNYISAKDKHVIVIGGGDTGTDCVGTSLRHGCKSVTQLEIMPRAPDQRAPSNPWPEWPLIFRVDYGQEEAAALFGADPRHYLVSTKKFVGDAEGKVQEIHTIGVQWEKTADGRMNLVEIPGSERVLPAQLILLAMGFTGPEKALIESSQVATDPRGNVQAAYGQYATSVPGIFAAGDMRRGQSLVVWAINEGRQAARECDRFLMGETTLP</sequence>
<proteinExistence type="predicted"/>
<evidence type="ECO:0000256" key="3">
    <source>
        <dbReference type="ARBA" id="ARBA00023164"/>
    </source>
</evidence>
<feature type="domain" description="FAD/NAD(P)-binding" evidence="5">
    <location>
        <begin position="154"/>
        <end position="330"/>
    </location>
</feature>
<dbReference type="PANTHER" id="PTHR43100">
    <property type="entry name" value="GLUTAMATE SYNTHASE [NADPH] SMALL CHAIN"/>
    <property type="match status" value="1"/>
</dbReference>
<dbReference type="OrthoDB" id="9803192at2"/>
<accession>A0A1T4WUU9</accession>
<dbReference type="InterPro" id="IPR036188">
    <property type="entry name" value="FAD/NAD-bd_sf"/>
</dbReference>
<dbReference type="STRING" id="92487.SAMN02745130_02132"/>
<reference evidence="7 8" key="1">
    <citation type="submission" date="2017-02" db="EMBL/GenBank/DDBJ databases">
        <authorList>
            <person name="Peterson S.W."/>
        </authorList>
    </citation>
    <scope>NUCLEOTIDE SEQUENCE [LARGE SCALE GENOMIC DNA]</scope>
    <source>
        <strain evidence="7 8">ATCC 49788</strain>
    </source>
</reference>
<dbReference type="Pfam" id="PF14691">
    <property type="entry name" value="Fer4_20"/>
    <property type="match status" value="1"/>
</dbReference>
<evidence type="ECO:0000259" key="5">
    <source>
        <dbReference type="Pfam" id="PF07992"/>
    </source>
</evidence>
<organism evidence="7 8">
    <name type="scientific">Thiothrix eikelboomii</name>
    <dbReference type="NCBI Taxonomy" id="92487"/>
    <lineage>
        <taxon>Bacteria</taxon>
        <taxon>Pseudomonadati</taxon>
        <taxon>Pseudomonadota</taxon>
        <taxon>Gammaproteobacteria</taxon>
        <taxon>Thiotrichales</taxon>
        <taxon>Thiotrichaceae</taxon>
        <taxon>Thiothrix</taxon>
    </lineage>
</organism>
<dbReference type="NCBIfam" id="TIGR01317">
    <property type="entry name" value="GOGAT_sm_gam"/>
    <property type="match status" value="1"/>
</dbReference>
<dbReference type="PANTHER" id="PTHR43100:SF1">
    <property type="entry name" value="GLUTAMATE SYNTHASE [NADPH] SMALL CHAIN"/>
    <property type="match status" value="1"/>
</dbReference>
<comment type="pathway">
    <text evidence="4">Amino-acid biosynthesis.</text>
</comment>
<dbReference type="SUPFAM" id="SSF46548">
    <property type="entry name" value="alpha-helical ferredoxin"/>
    <property type="match status" value="1"/>
</dbReference>
<dbReference type="Proteomes" id="UP000190460">
    <property type="component" value="Unassembled WGS sequence"/>
</dbReference>
<dbReference type="EMBL" id="FUYB01000009">
    <property type="protein sequence ID" value="SKA80887.1"/>
    <property type="molecule type" value="Genomic_DNA"/>
</dbReference>
<dbReference type="Gene3D" id="3.50.50.60">
    <property type="entry name" value="FAD/NAD(P)-binding domain"/>
    <property type="match status" value="2"/>
</dbReference>
<dbReference type="FunFam" id="3.40.50.720:FF:000113">
    <property type="entry name" value="Glutamate synthase [NADH], amyloplastic"/>
    <property type="match status" value="1"/>
</dbReference>
<dbReference type="InterPro" id="IPR006005">
    <property type="entry name" value="Glut_synth_ssu1"/>
</dbReference>
<evidence type="ECO:0000256" key="2">
    <source>
        <dbReference type="ARBA" id="ARBA00023002"/>
    </source>
</evidence>
<keyword evidence="8" id="KW-1185">Reference proteome</keyword>
<evidence type="ECO:0000256" key="1">
    <source>
        <dbReference type="ARBA" id="ARBA00022605"/>
    </source>
</evidence>
<gene>
    <name evidence="7" type="ORF">SAMN02745130_02132</name>
</gene>
<evidence type="ECO:0000256" key="4">
    <source>
        <dbReference type="ARBA" id="ARBA00029440"/>
    </source>
</evidence>
<evidence type="ECO:0000313" key="7">
    <source>
        <dbReference type="EMBL" id="SKA80887.1"/>
    </source>
</evidence>
<dbReference type="FunFam" id="3.50.50.60:FF:000022">
    <property type="entry name" value="Glutamate synthase [NADH], amyloplastic"/>
    <property type="match status" value="1"/>
</dbReference>
<dbReference type="InterPro" id="IPR028261">
    <property type="entry name" value="DPD_II"/>
</dbReference>
<name>A0A1T4WUU9_9GAMM</name>
<dbReference type="GO" id="GO:0006537">
    <property type="term" value="P:glutamate biosynthetic process"/>
    <property type="evidence" value="ECO:0007669"/>
    <property type="project" value="UniProtKB-KW"/>
</dbReference>
<dbReference type="SUPFAM" id="SSF51971">
    <property type="entry name" value="Nucleotide-binding domain"/>
    <property type="match status" value="1"/>
</dbReference>